<sequence>MTTFDDLFATAVPLIARGAHQRDEPPREGGRWPVSVVLRPPTDSDLAQHLDAVTAEAAELAGPGHWQTGQLGSAHLTVRALEGYRATIAPDDPAIERYLSALRRATAGPTRFRVTGLTLTPGSVMASAIPLDGAADAFLDRFATELGPDDWFERPHGRRDIWYLNLLHFTSDIPEPLKLIDWVSERRTTPIGEVEVEAPELVHFCLQGGDRTHMRPIVRAPSHTAHGTLVPEPVRS</sequence>
<dbReference type="RefSeq" id="WP_131360215.1">
    <property type="nucleotide sequence ID" value="NZ_SJKB01000007.1"/>
</dbReference>
<evidence type="ECO:0000313" key="1">
    <source>
        <dbReference type="EMBL" id="TCC59671.1"/>
    </source>
</evidence>
<proteinExistence type="predicted"/>
<evidence type="ECO:0008006" key="3">
    <source>
        <dbReference type="Google" id="ProtNLM"/>
    </source>
</evidence>
<dbReference type="AlphaFoldDB" id="A0A4R0KGP2"/>
<reference evidence="1 2" key="1">
    <citation type="submission" date="2019-02" db="EMBL/GenBank/DDBJ databases">
        <title>Kribbella capetownensis sp. nov. and Kribbella speibonae sp. nov., isolated from soil.</title>
        <authorList>
            <person name="Curtis S.M."/>
            <person name="Norton I."/>
            <person name="Everest G.J."/>
            <person name="Meyers P.R."/>
        </authorList>
    </citation>
    <scope>NUCLEOTIDE SEQUENCE [LARGE SCALE GENOMIC DNA]</scope>
    <source>
        <strain evidence="1 2">NRRL B-24813</strain>
    </source>
</reference>
<keyword evidence="2" id="KW-1185">Reference proteome</keyword>
<dbReference type="OrthoDB" id="4311410at2"/>
<protein>
    <recommendedName>
        <fullName evidence="3">2'-5' RNA ligase family protein</fullName>
    </recommendedName>
</protein>
<name>A0A4R0KGP2_9ACTN</name>
<accession>A0A4R0KGP2</accession>
<dbReference type="Proteomes" id="UP000291144">
    <property type="component" value="Unassembled WGS sequence"/>
</dbReference>
<evidence type="ECO:0000313" key="2">
    <source>
        <dbReference type="Proteomes" id="UP000291144"/>
    </source>
</evidence>
<organism evidence="1 2">
    <name type="scientific">Kribbella pittospori</name>
    <dbReference type="NCBI Taxonomy" id="722689"/>
    <lineage>
        <taxon>Bacteria</taxon>
        <taxon>Bacillati</taxon>
        <taxon>Actinomycetota</taxon>
        <taxon>Actinomycetes</taxon>
        <taxon>Propionibacteriales</taxon>
        <taxon>Kribbellaceae</taxon>
        <taxon>Kribbella</taxon>
    </lineage>
</organism>
<gene>
    <name evidence="1" type="ORF">E0H73_23915</name>
</gene>
<comment type="caution">
    <text evidence="1">The sequence shown here is derived from an EMBL/GenBank/DDBJ whole genome shotgun (WGS) entry which is preliminary data.</text>
</comment>
<dbReference type="EMBL" id="SJKB01000007">
    <property type="protein sequence ID" value="TCC59671.1"/>
    <property type="molecule type" value="Genomic_DNA"/>
</dbReference>